<protein>
    <submittedName>
        <fullName evidence="2">Uncharacterized protein</fullName>
    </submittedName>
</protein>
<keyword evidence="3" id="KW-1185">Reference proteome</keyword>
<feature type="compositionally biased region" description="Basic and acidic residues" evidence="1">
    <location>
        <begin position="80"/>
        <end position="94"/>
    </location>
</feature>
<dbReference type="AlphaFoldDB" id="A0AAD1XZ29"/>
<proteinExistence type="predicted"/>
<evidence type="ECO:0000256" key="1">
    <source>
        <dbReference type="SAM" id="MobiDB-lite"/>
    </source>
</evidence>
<comment type="caution">
    <text evidence="2">The sequence shown here is derived from an EMBL/GenBank/DDBJ whole genome shotgun (WGS) entry which is preliminary data.</text>
</comment>
<accession>A0AAD1XZ29</accession>
<reference evidence="2" key="1">
    <citation type="submission" date="2023-07" db="EMBL/GenBank/DDBJ databases">
        <authorList>
            <consortium name="AG Swart"/>
            <person name="Singh M."/>
            <person name="Singh A."/>
            <person name="Seah K."/>
            <person name="Emmerich C."/>
        </authorList>
    </citation>
    <scope>NUCLEOTIDE SEQUENCE</scope>
    <source>
        <strain evidence="2">DP1</strain>
    </source>
</reference>
<dbReference type="EMBL" id="CAMPGE010022456">
    <property type="protein sequence ID" value="CAI2380492.1"/>
    <property type="molecule type" value="Genomic_DNA"/>
</dbReference>
<feature type="compositionally biased region" description="Basic residues" evidence="1">
    <location>
        <begin position="24"/>
        <end position="33"/>
    </location>
</feature>
<feature type="region of interest" description="Disordered" evidence="1">
    <location>
        <begin position="61"/>
        <end position="94"/>
    </location>
</feature>
<gene>
    <name evidence="2" type="ORF">ECRASSUSDP1_LOCUS21928</name>
</gene>
<organism evidence="2 3">
    <name type="scientific">Euplotes crassus</name>
    <dbReference type="NCBI Taxonomy" id="5936"/>
    <lineage>
        <taxon>Eukaryota</taxon>
        <taxon>Sar</taxon>
        <taxon>Alveolata</taxon>
        <taxon>Ciliophora</taxon>
        <taxon>Intramacronucleata</taxon>
        <taxon>Spirotrichea</taxon>
        <taxon>Hypotrichia</taxon>
        <taxon>Euplotida</taxon>
        <taxon>Euplotidae</taxon>
        <taxon>Moneuplotes</taxon>
    </lineage>
</organism>
<feature type="compositionally biased region" description="Basic residues" evidence="1">
    <location>
        <begin position="66"/>
        <end position="79"/>
    </location>
</feature>
<sequence length="156" mass="18293">MDITAEAKKRLDTIDDDKILARLKKQGKKHKKPKIEESQPQAEEEKDVRLRITEEIIEEYDEIHEKKSKKKSKKQKKEHKPSSKDDDEDQKYAEKLMKEIDSTNEMISSKLIKKEAQSEAVQAGVLEAKKKRDIKMKDKFDLFDKAQEGSNPFEDF</sequence>
<dbReference type="Proteomes" id="UP001295684">
    <property type="component" value="Unassembled WGS sequence"/>
</dbReference>
<evidence type="ECO:0000313" key="2">
    <source>
        <dbReference type="EMBL" id="CAI2380492.1"/>
    </source>
</evidence>
<feature type="region of interest" description="Disordered" evidence="1">
    <location>
        <begin position="24"/>
        <end position="49"/>
    </location>
</feature>
<name>A0AAD1XZ29_EUPCR</name>
<evidence type="ECO:0000313" key="3">
    <source>
        <dbReference type="Proteomes" id="UP001295684"/>
    </source>
</evidence>